<feature type="region of interest" description="Disordered" evidence="1">
    <location>
        <begin position="1"/>
        <end position="39"/>
    </location>
</feature>
<gene>
    <name evidence="2" type="ORF">M9458_020256</name>
</gene>
<evidence type="ECO:0000313" key="2">
    <source>
        <dbReference type="EMBL" id="KAL0184560.1"/>
    </source>
</evidence>
<sequence length="87" mass="9661">PPVQDEKLPDQVVKEEAGPLMQDEAGADSRMVEPDSVPEETQVMLEEPVLEADYLSEEKPETEQEPEPEITAIQTNRNSVSVEEAVL</sequence>
<feature type="compositionally biased region" description="Basic and acidic residues" evidence="1">
    <location>
        <begin position="1"/>
        <end position="17"/>
    </location>
</feature>
<reference evidence="2 3" key="1">
    <citation type="submission" date="2024-05" db="EMBL/GenBank/DDBJ databases">
        <title>Genome sequencing and assembly of Indian major carp, Cirrhinus mrigala (Hamilton, 1822).</title>
        <authorList>
            <person name="Mohindra V."/>
            <person name="Chowdhury L.M."/>
            <person name="Lal K."/>
            <person name="Jena J.K."/>
        </authorList>
    </citation>
    <scope>NUCLEOTIDE SEQUENCE [LARGE SCALE GENOMIC DNA]</scope>
    <source>
        <strain evidence="2">CM1030</strain>
        <tissue evidence="2">Blood</tissue>
    </source>
</reference>
<keyword evidence="3" id="KW-1185">Reference proteome</keyword>
<accession>A0ABD0QE81</accession>
<protein>
    <recommendedName>
        <fullName evidence="4">Pinin</fullName>
    </recommendedName>
</protein>
<dbReference type="AlphaFoldDB" id="A0ABD0QE81"/>
<dbReference type="Proteomes" id="UP001529510">
    <property type="component" value="Unassembled WGS sequence"/>
</dbReference>
<feature type="non-terminal residue" evidence="2">
    <location>
        <position position="87"/>
    </location>
</feature>
<evidence type="ECO:0000256" key="1">
    <source>
        <dbReference type="SAM" id="MobiDB-lite"/>
    </source>
</evidence>
<feature type="non-terminal residue" evidence="2">
    <location>
        <position position="1"/>
    </location>
</feature>
<comment type="caution">
    <text evidence="2">The sequence shown here is derived from an EMBL/GenBank/DDBJ whole genome shotgun (WGS) entry which is preliminary data.</text>
</comment>
<dbReference type="EMBL" id="JAMKFB020000009">
    <property type="protein sequence ID" value="KAL0184560.1"/>
    <property type="molecule type" value="Genomic_DNA"/>
</dbReference>
<proteinExistence type="predicted"/>
<evidence type="ECO:0000313" key="3">
    <source>
        <dbReference type="Proteomes" id="UP001529510"/>
    </source>
</evidence>
<name>A0ABD0QE81_CIRMR</name>
<organism evidence="2 3">
    <name type="scientific">Cirrhinus mrigala</name>
    <name type="common">Mrigala</name>
    <dbReference type="NCBI Taxonomy" id="683832"/>
    <lineage>
        <taxon>Eukaryota</taxon>
        <taxon>Metazoa</taxon>
        <taxon>Chordata</taxon>
        <taxon>Craniata</taxon>
        <taxon>Vertebrata</taxon>
        <taxon>Euteleostomi</taxon>
        <taxon>Actinopterygii</taxon>
        <taxon>Neopterygii</taxon>
        <taxon>Teleostei</taxon>
        <taxon>Ostariophysi</taxon>
        <taxon>Cypriniformes</taxon>
        <taxon>Cyprinidae</taxon>
        <taxon>Labeoninae</taxon>
        <taxon>Labeonini</taxon>
        <taxon>Cirrhinus</taxon>
    </lineage>
</organism>
<evidence type="ECO:0008006" key="4">
    <source>
        <dbReference type="Google" id="ProtNLM"/>
    </source>
</evidence>